<dbReference type="InParanoid" id="A0A673X371"/>
<dbReference type="InterPro" id="IPR013106">
    <property type="entry name" value="Ig_V-set"/>
</dbReference>
<dbReference type="PANTHER" id="PTHR11860">
    <property type="entry name" value="POLYMERIC-IMMUNOGLOBULIN RECEPTOR"/>
    <property type="match status" value="1"/>
</dbReference>
<dbReference type="Ensembl" id="ENSSTUT00000016277.1">
    <property type="protein sequence ID" value="ENSSTUP00000015422.1"/>
    <property type="gene ID" value="ENSSTUG00000007086.1"/>
</dbReference>
<feature type="domain" description="Immunoglobulin" evidence="6">
    <location>
        <begin position="30"/>
        <end position="132"/>
    </location>
</feature>
<evidence type="ECO:0000256" key="5">
    <source>
        <dbReference type="SAM" id="SignalP"/>
    </source>
</evidence>
<organism evidence="7 8">
    <name type="scientific">Salmo trutta</name>
    <name type="common">Brown trout</name>
    <dbReference type="NCBI Taxonomy" id="8032"/>
    <lineage>
        <taxon>Eukaryota</taxon>
        <taxon>Metazoa</taxon>
        <taxon>Chordata</taxon>
        <taxon>Craniata</taxon>
        <taxon>Vertebrata</taxon>
        <taxon>Euteleostomi</taxon>
        <taxon>Actinopterygii</taxon>
        <taxon>Neopterygii</taxon>
        <taxon>Teleostei</taxon>
        <taxon>Protacanthopterygii</taxon>
        <taxon>Salmoniformes</taxon>
        <taxon>Salmonidae</taxon>
        <taxon>Salmoninae</taxon>
        <taxon>Salmo</taxon>
    </lineage>
</organism>
<protein>
    <recommendedName>
        <fullName evidence="6">Immunoglobulin domain-containing protein</fullName>
    </recommendedName>
</protein>
<dbReference type="SUPFAM" id="SSF48726">
    <property type="entry name" value="Immunoglobulin"/>
    <property type="match status" value="1"/>
</dbReference>
<dbReference type="GO" id="GO:0004888">
    <property type="term" value="F:transmembrane signaling receptor activity"/>
    <property type="evidence" value="ECO:0007669"/>
    <property type="project" value="TreeGrafter"/>
</dbReference>
<dbReference type="GO" id="GO:0005886">
    <property type="term" value="C:plasma membrane"/>
    <property type="evidence" value="ECO:0007669"/>
    <property type="project" value="TreeGrafter"/>
</dbReference>
<dbReference type="AlphaFoldDB" id="A0A673X371"/>
<feature type="chain" id="PRO_5025492537" description="Immunoglobulin domain-containing protein" evidence="5">
    <location>
        <begin position="29"/>
        <end position="187"/>
    </location>
</feature>
<evidence type="ECO:0000256" key="2">
    <source>
        <dbReference type="ARBA" id="ARBA00022692"/>
    </source>
</evidence>
<dbReference type="Proteomes" id="UP000472277">
    <property type="component" value="Chromosome 14"/>
</dbReference>
<keyword evidence="3" id="KW-0472">Membrane</keyword>
<dbReference type="InterPro" id="IPR003599">
    <property type="entry name" value="Ig_sub"/>
</dbReference>
<evidence type="ECO:0000313" key="7">
    <source>
        <dbReference type="Ensembl" id="ENSSTUP00000015422.1"/>
    </source>
</evidence>
<sequence>MRVLRTKRSSSSLVTVCFCFTALCVVESDITKAAGVVGGEVTIQCSYADKWFGKSNDKYFCRKKCDSYNDILVQTQKNKNYIEKGRYTIHDKRNGDFTVTIKNLVKSDSGTYWCGVDRSIKVSYQEVRLTVTDEVHPMSPQPSQTSLQHPHTPPQPSQTSLQHPHTPPQPSQTSLQHPHTPPQPSQT</sequence>
<evidence type="ECO:0000256" key="1">
    <source>
        <dbReference type="ARBA" id="ARBA00004370"/>
    </source>
</evidence>
<feature type="region of interest" description="Disordered" evidence="4">
    <location>
        <begin position="136"/>
        <end position="187"/>
    </location>
</feature>
<dbReference type="InterPro" id="IPR036179">
    <property type="entry name" value="Ig-like_dom_sf"/>
</dbReference>
<evidence type="ECO:0000256" key="4">
    <source>
        <dbReference type="SAM" id="MobiDB-lite"/>
    </source>
</evidence>
<keyword evidence="8" id="KW-1185">Reference proteome</keyword>
<dbReference type="SMART" id="SM00409">
    <property type="entry name" value="IG"/>
    <property type="match status" value="1"/>
</dbReference>
<dbReference type="Pfam" id="PF07686">
    <property type="entry name" value="V-set"/>
    <property type="match status" value="1"/>
</dbReference>
<dbReference type="Gene3D" id="2.60.40.10">
    <property type="entry name" value="Immunoglobulins"/>
    <property type="match status" value="1"/>
</dbReference>
<dbReference type="OMA" id="DEVHPMS"/>
<dbReference type="PANTHER" id="PTHR11860:SF87">
    <property type="entry name" value="CMRF35-LIKE MOLECULE 8"/>
    <property type="match status" value="1"/>
</dbReference>
<dbReference type="GeneTree" id="ENSGT01150000287164"/>
<name>A0A673X371_SALTR</name>
<proteinExistence type="predicted"/>
<evidence type="ECO:0000313" key="8">
    <source>
        <dbReference type="Proteomes" id="UP000472277"/>
    </source>
</evidence>
<comment type="subcellular location">
    <subcellularLocation>
        <location evidence="1">Membrane</location>
    </subcellularLocation>
</comment>
<feature type="signal peptide" evidence="5">
    <location>
        <begin position="1"/>
        <end position="28"/>
    </location>
</feature>
<evidence type="ECO:0000259" key="6">
    <source>
        <dbReference type="SMART" id="SM00409"/>
    </source>
</evidence>
<dbReference type="InterPro" id="IPR013783">
    <property type="entry name" value="Ig-like_fold"/>
</dbReference>
<accession>A0A673X371</accession>
<keyword evidence="5" id="KW-0732">Signal</keyword>
<reference evidence="7" key="2">
    <citation type="submission" date="2025-09" db="UniProtKB">
        <authorList>
            <consortium name="Ensembl"/>
        </authorList>
    </citation>
    <scope>IDENTIFICATION</scope>
</reference>
<reference evidence="7" key="1">
    <citation type="submission" date="2025-08" db="UniProtKB">
        <authorList>
            <consortium name="Ensembl"/>
        </authorList>
    </citation>
    <scope>IDENTIFICATION</scope>
</reference>
<dbReference type="InterPro" id="IPR050671">
    <property type="entry name" value="CD300_family_receptors"/>
</dbReference>
<evidence type="ECO:0000256" key="3">
    <source>
        <dbReference type="ARBA" id="ARBA00023136"/>
    </source>
</evidence>
<keyword evidence="2" id="KW-0812">Transmembrane</keyword>